<dbReference type="InterPro" id="IPR003673">
    <property type="entry name" value="CoA-Trfase_fam_III"/>
</dbReference>
<dbReference type="Proteomes" id="UP000094094">
    <property type="component" value="Chromosome"/>
</dbReference>
<dbReference type="GO" id="GO:0003824">
    <property type="term" value="F:catalytic activity"/>
    <property type="evidence" value="ECO:0007669"/>
    <property type="project" value="InterPro"/>
</dbReference>
<dbReference type="PANTHER" id="PTHR48228">
    <property type="entry name" value="SUCCINYL-COA--D-CITRAMALATE COA-TRANSFERASE"/>
    <property type="match status" value="1"/>
</dbReference>
<dbReference type="EMBL" id="CP017157">
    <property type="protein sequence ID" value="AOP48935.1"/>
    <property type="molecule type" value="Genomic_DNA"/>
</dbReference>
<evidence type="ECO:0000313" key="2">
    <source>
        <dbReference type="EMBL" id="AOP48935.1"/>
    </source>
</evidence>
<reference evidence="2 3" key="1">
    <citation type="submission" date="2016-09" db="EMBL/GenBank/DDBJ databases">
        <title>Complete genome sequencing of Streptomyces lydicus 103 and metabolic pathways analysis of antibiotic biosynthesis.</title>
        <authorList>
            <person name="Jia N."/>
            <person name="Ding M.-Z."/>
            <person name="Gao F."/>
            <person name="Yuan Y.-J."/>
        </authorList>
    </citation>
    <scope>NUCLEOTIDE SEQUENCE [LARGE SCALE GENOMIC DNA]</scope>
    <source>
        <strain evidence="2 3">103</strain>
    </source>
</reference>
<dbReference type="InterPro" id="IPR050509">
    <property type="entry name" value="CoA-transferase_III"/>
</dbReference>
<gene>
    <name evidence="2" type="ORF">SL103_24230</name>
</gene>
<dbReference type="AlphaFoldDB" id="A0A1D7VQA5"/>
<dbReference type="PANTHER" id="PTHR48228:SF4">
    <property type="entry name" value="BLR3030 PROTEIN"/>
    <property type="match status" value="1"/>
</dbReference>
<dbReference type="Gene3D" id="3.30.1540.10">
    <property type="entry name" value="formyl-coa transferase, domain 3"/>
    <property type="match status" value="1"/>
</dbReference>
<evidence type="ECO:0000256" key="1">
    <source>
        <dbReference type="SAM" id="MobiDB-lite"/>
    </source>
</evidence>
<feature type="region of interest" description="Disordered" evidence="1">
    <location>
        <begin position="430"/>
        <end position="454"/>
    </location>
</feature>
<feature type="region of interest" description="Disordered" evidence="1">
    <location>
        <begin position="359"/>
        <end position="382"/>
    </location>
</feature>
<dbReference type="InterPro" id="IPR044855">
    <property type="entry name" value="CoA-Trfase_III_dom3_sf"/>
</dbReference>
<protein>
    <recommendedName>
        <fullName evidence="4">CoA transferase</fullName>
    </recommendedName>
</protein>
<dbReference type="RefSeq" id="WP_069571054.1">
    <property type="nucleotide sequence ID" value="NZ_CP017157.1"/>
</dbReference>
<dbReference type="KEGG" id="slc:SL103_24230"/>
<evidence type="ECO:0008006" key="4">
    <source>
        <dbReference type="Google" id="ProtNLM"/>
    </source>
</evidence>
<dbReference type="Gene3D" id="3.40.50.10540">
    <property type="entry name" value="Crotonobetainyl-coa:carnitine coa-transferase, domain 1"/>
    <property type="match status" value="2"/>
</dbReference>
<evidence type="ECO:0000313" key="3">
    <source>
        <dbReference type="Proteomes" id="UP000094094"/>
    </source>
</evidence>
<proteinExistence type="predicted"/>
<dbReference type="InterPro" id="IPR023606">
    <property type="entry name" value="CoA-Trfase_III_dom_1_sf"/>
</dbReference>
<feature type="region of interest" description="Disordered" evidence="1">
    <location>
        <begin position="468"/>
        <end position="488"/>
    </location>
</feature>
<dbReference type="OrthoDB" id="9058532at2"/>
<accession>A0A1D7VQA5</accession>
<dbReference type="SUPFAM" id="SSF89796">
    <property type="entry name" value="CoA-transferase family III (CaiB/BaiF)"/>
    <property type="match status" value="2"/>
</dbReference>
<name>A0A1D7VQA5_9ACTN</name>
<keyword evidence="3" id="KW-1185">Reference proteome</keyword>
<dbReference type="Pfam" id="PF02515">
    <property type="entry name" value="CoA_transf_3"/>
    <property type="match status" value="2"/>
</dbReference>
<organism evidence="2 3">
    <name type="scientific">Streptomyces lydicus</name>
    <dbReference type="NCBI Taxonomy" id="47763"/>
    <lineage>
        <taxon>Bacteria</taxon>
        <taxon>Bacillati</taxon>
        <taxon>Actinomycetota</taxon>
        <taxon>Actinomycetes</taxon>
        <taxon>Kitasatosporales</taxon>
        <taxon>Streptomycetaceae</taxon>
        <taxon>Streptomyces</taxon>
    </lineage>
</organism>
<feature type="compositionally biased region" description="Gly residues" evidence="1">
    <location>
        <begin position="360"/>
        <end position="378"/>
    </location>
</feature>
<feature type="compositionally biased region" description="Basic and acidic residues" evidence="1">
    <location>
        <begin position="438"/>
        <end position="451"/>
    </location>
</feature>
<sequence length="488" mass="50006">MEQRGSGARDGTEQAWRALGGDQALTARISYGGPPGLLPARLPVMELARATVAVCALAAAELAARRDGGPVPAVRVDDGAVATAFLSERRLRIDGRAPASFAPLSRFWRTADGWVRTHANYPHHRARLLRALDLPATAGVPEAGAALADRRAEEIEETVHAAGGLAVAARSPEEWAAHPQGVAVAAHPLLTLEALDGPGTPGAGAPPRLLPATAGGVTLPAAGLRVLDLTRVIAGPVATRTLALLGADVLRIDAPQLPESQDAHSDTGFGKRSTALDLGSRTGRAVFEELLADADVVVTGYRPGALDRFGLAPEALAARRPGLVVARLSAWGDDGPWAGRRGFDSLVQVATGIAVVEAGPGSGDAPGSAGGARSGGTPGALPAQALDHGTGYLLAAAVLRALTERTRTGGSFLATLALARTARWLTHGLAPADPADGDAGHDPAPHLRETDSPLGRLRYALPPVTFDGSPATWATPPGHLSADAPVWR</sequence>